<accession>A0ABR6Z5U3</accession>
<name>A0ABR6Z5U3_9BURK</name>
<proteinExistence type="predicted"/>
<reference evidence="1 2" key="1">
    <citation type="submission" date="2020-08" db="EMBL/GenBank/DDBJ databases">
        <title>Novel species isolated from subtropical streams in China.</title>
        <authorList>
            <person name="Lu H."/>
        </authorList>
    </citation>
    <scope>NUCLEOTIDE SEQUENCE [LARGE SCALE GENOMIC DNA]</scope>
    <source>
        <strain evidence="1 2">NL8W</strain>
    </source>
</reference>
<dbReference type="EMBL" id="JACOFX010000002">
    <property type="protein sequence ID" value="MBC3907153.1"/>
    <property type="molecule type" value="Genomic_DNA"/>
</dbReference>
<keyword evidence="2" id="KW-1185">Reference proteome</keyword>
<dbReference type="Proteomes" id="UP000646911">
    <property type="component" value="Unassembled WGS sequence"/>
</dbReference>
<sequence>MKTNEGIAATAIDVQKGERDYALLEIPAYMPWSERKLLEGESEALIAHLDATSMWLSPEQLQTVTESDFEELLSELKETLGNAS</sequence>
<evidence type="ECO:0000313" key="1">
    <source>
        <dbReference type="EMBL" id="MBC3907153.1"/>
    </source>
</evidence>
<gene>
    <name evidence="1" type="ORF">H8L47_06215</name>
</gene>
<organism evidence="1 2">
    <name type="scientific">Undibacterium umbellatum</name>
    <dbReference type="NCBI Taxonomy" id="2762300"/>
    <lineage>
        <taxon>Bacteria</taxon>
        <taxon>Pseudomonadati</taxon>
        <taxon>Pseudomonadota</taxon>
        <taxon>Betaproteobacteria</taxon>
        <taxon>Burkholderiales</taxon>
        <taxon>Oxalobacteraceae</taxon>
        <taxon>Undibacterium</taxon>
    </lineage>
</organism>
<comment type="caution">
    <text evidence="1">The sequence shown here is derived from an EMBL/GenBank/DDBJ whole genome shotgun (WGS) entry which is preliminary data.</text>
</comment>
<evidence type="ECO:0000313" key="2">
    <source>
        <dbReference type="Proteomes" id="UP000646911"/>
    </source>
</evidence>
<protein>
    <submittedName>
        <fullName evidence="1">Uncharacterized protein</fullName>
    </submittedName>
</protein>
<dbReference type="RefSeq" id="WP_186952386.1">
    <property type="nucleotide sequence ID" value="NZ_JACOFX010000002.1"/>
</dbReference>